<dbReference type="GO" id="GO:0016746">
    <property type="term" value="F:acyltransferase activity"/>
    <property type="evidence" value="ECO:0007669"/>
    <property type="project" value="UniProtKB-KW"/>
</dbReference>
<dbReference type="STRING" id="435880.SAMN04487988_11468"/>
<feature type="transmembrane region" description="Helical" evidence="1">
    <location>
        <begin position="154"/>
        <end position="172"/>
    </location>
</feature>
<protein>
    <submittedName>
        <fullName evidence="3">Predicted acyltransferase</fullName>
    </submittedName>
</protein>
<feature type="domain" description="Heparan-alpha-glucosaminide N-acetyltransferase catalytic" evidence="2">
    <location>
        <begin position="13"/>
        <end position="162"/>
    </location>
</feature>
<evidence type="ECO:0000256" key="1">
    <source>
        <dbReference type="SAM" id="Phobius"/>
    </source>
</evidence>
<dbReference type="PANTHER" id="PTHR31061">
    <property type="entry name" value="LD22376P"/>
    <property type="match status" value="1"/>
</dbReference>
<evidence type="ECO:0000259" key="2">
    <source>
        <dbReference type="Pfam" id="PF07786"/>
    </source>
</evidence>
<dbReference type="EMBL" id="FOPC01000014">
    <property type="protein sequence ID" value="SFH04995.1"/>
    <property type="molecule type" value="Genomic_DNA"/>
</dbReference>
<organism evidence="3 4">
    <name type="scientific">Algoriphagus hitonicola</name>
    <dbReference type="NCBI Taxonomy" id="435880"/>
    <lineage>
        <taxon>Bacteria</taxon>
        <taxon>Pseudomonadati</taxon>
        <taxon>Bacteroidota</taxon>
        <taxon>Cytophagia</taxon>
        <taxon>Cytophagales</taxon>
        <taxon>Cyclobacteriaceae</taxon>
        <taxon>Algoriphagus</taxon>
    </lineage>
</organism>
<feature type="transmembrane region" description="Helical" evidence="1">
    <location>
        <begin position="312"/>
        <end position="331"/>
    </location>
</feature>
<gene>
    <name evidence="3" type="ORF">SAMN04487988_11468</name>
</gene>
<feature type="transmembrane region" description="Helical" evidence="1">
    <location>
        <begin position="211"/>
        <end position="231"/>
    </location>
</feature>
<keyword evidence="1" id="KW-0812">Transmembrane</keyword>
<feature type="transmembrane region" description="Helical" evidence="1">
    <location>
        <begin position="353"/>
        <end position="372"/>
    </location>
</feature>
<dbReference type="Proteomes" id="UP000199642">
    <property type="component" value="Unassembled WGS sequence"/>
</dbReference>
<proteinExistence type="predicted"/>
<feature type="transmembrane region" description="Helical" evidence="1">
    <location>
        <begin position="273"/>
        <end position="292"/>
    </location>
</feature>
<sequence length="381" mass="42977">MTEIPIKTGIGSRYLALDVLRGMTIAFMIIVNTPGSWGNLYGPLAHADWHGFTPTDLVFPTFLFVVGNAMSFAMKRLQEIPSAQFYKKVFKRAALIFLIGWLLNAFPFFDFNEAGGMQFIDLTQVRLFGVLQRIALAYLFAALILYWGGERWGWIFSGIALFGYWALLYFFGESGDPYSLTGNAAIKLDLMVIGEERMYTGEGIPFDPEGILSTLTSIVNVLAGFIVGKLIQRKGNTMETVRLLLISGVILIAGSYLWNLIFPINKKIWTSSYVLLTVGWDLILLSALVGIIEIGKKTKWTYFFQAFGRNPLILYVLSGLVISVLFMIPVGETSLKEYIYSAIFTSWLGPKNASFLFAISYMLLIWIIGYWMDKRKIYIKV</sequence>
<reference evidence="4" key="1">
    <citation type="submission" date="2016-10" db="EMBL/GenBank/DDBJ databases">
        <authorList>
            <person name="Varghese N."/>
            <person name="Submissions S."/>
        </authorList>
    </citation>
    <scope>NUCLEOTIDE SEQUENCE [LARGE SCALE GENOMIC DNA]</scope>
    <source>
        <strain evidence="4">DSM 19315</strain>
    </source>
</reference>
<feature type="transmembrane region" description="Helical" evidence="1">
    <location>
        <begin position="129"/>
        <end position="147"/>
    </location>
</feature>
<name>A0A1I2WUM7_9BACT</name>
<dbReference type="AlphaFoldDB" id="A0A1I2WUM7"/>
<dbReference type="PANTHER" id="PTHR31061:SF24">
    <property type="entry name" value="LD22376P"/>
    <property type="match status" value="1"/>
</dbReference>
<feature type="transmembrane region" description="Helical" evidence="1">
    <location>
        <begin position="57"/>
        <end position="77"/>
    </location>
</feature>
<evidence type="ECO:0000313" key="3">
    <source>
        <dbReference type="EMBL" id="SFH04995.1"/>
    </source>
</evidence>
<keyword evidence="1" id="KW-0472">Membrane</keyword>
<dbReference type="OrthoDB" id="9788724at2"/>
<dbReference type="InterPro" id="IPR012429">
    <property type="entry name" value="HGSNAT_cat"/>
</dbReference>
<keyword evidence="3" id="KW-0012">Acyltransferase</keyword>
<feature type="transmembrane region" description="Helical" evidence="1">
    <location>
        <begin position="89"/>
        <end position="109"/>
    </location>
</feature>
<accession>A0A1I2WUM7</accession>
<keyword evidence="4" id="KW-1185">Reference proteome</keyword>
<keyword evidence="1" id="KW-1133">Transmembrane helix</keyword>
<feature type="transmembrane region" description="Helical" evidence="1">
    <location>
        <begin position="14"/>
        <end position="37"/>
    </location>
</feature>
<feature type="transmembrane region" description="Helical" evidence="1">
    <location>
        <begin position="243"/>
        <end position="261"/>
    </location>
</feature>
<dbReference type="RefSeq" id="WP_092793711.1">
    <property type="nucleotide sequence ID" value="NZ_FOPC01000014.1"/>
</dbReference>
<keyword evidence="3" id="KW-0808">Transferase</keyword>
<evidence type="ECO:0000313" key="4">
    <source>
        <dbReference type="Proteomes" id="UP000199642"/>
    </source>
</evidence>
<dbReference type="Pfam" id="PF07786">
    <property type="entry name" value="HGSNAT_cat"/>
    <property type="match status" value="1"/>
</dbReference>